<dbReference type="Gene3D" id="3.40.190.10">
    <property type="entry name" value="Periplasmic binding protein-like II"/>
    <property type="match status" value="1"/>
</dbReference>
<gene>
    <name evidence="2" type="ORF">GPY61_07000</name>
</gene>
<name>A0A7X3K6E7_9BURK</name>
<organism evidence="2 3">
    <name type="scientific">Massilia cellulosiltytica</name>
    <dbReference type="NCBI Taxonomy" id="2683234"/>
    <lineage>
        <taxon>Bacteria</taxon>
        <taxon>Pseudomonadati</taxon>
        <taxon>Pseudomonadota</taxon>
        <taxon>Betaproteobacteria</taxon>
        <taxon>Burkholderiales</taxon>
        <taxon>Oxalobacteraceae</taxon>
        <taxon>Telluria group</taxon>
        <taxon>Massilia</taxon>
    </lineage>
</organism>
<sequence>MKRVLSAAASAVAFAACAVAPAHAEISIIVSAHSSLAPPVTQVCQAFLGKIKSPTPINLTEKNPLRDEFFAKACKKDPVQVQAMWGKLIFTGTGTPPAEVDSGAAMRKAVAADPNAVGYLDRKDVDATVKVIATAN</sequence>
<protein>
    <recommendedName>
        <fullName evidence="4">Phosphate ABC transporter substrate-binding protein</fullName>
    </recommendedName>
</protein>
<accession>A0A7X3K6E7</accession>
<evidence type="ECO:0008006" key="4">
    <source>
        <dbReference type="Google" id="ProtNLM"/>
    </source>
</evidence>
<evidence type="ECO:0000313" key="2">
    <source>
        <dbReference type="EMBL" id="MVW59673.1"/>
    </source>
</evidence>
<evidence type="ECO:0000256" key="1">
    <source>
        <dbReference type="SAM" id="SignalP"/>
    </source>
</evidence>
<dbReference type="PROSITE" id="PS51257">
    <property type="entry name" value="PROKAR_LIPOPROTEIN"/>
    <property type="match status" value="1"/>
</dbReference>
<keyword evidence="3" id="KW-1185">Reference proteome</keyword>
<dbReference type="EMBL" id="WSES01000002">
    <property type="protein sequence ID" value="MVW59673.1"/>
    <property type="molecule type" value="Genomic_DNA"/>
</dbReference>
<dbReference type="AlphaFoldDB" id="A0A7X3K6E7"/>
<comment type="caution">
    <text evidence="2">The sequence shown here is derived from an EMBL/GenBank/DDBJ whole genome shotgun (WGS) entry which is preliminary data.</text>
</comment>
<reference evidence="2 3" key="1">
    <citation type="submission" date="2019-12" db="EMBL/GenBank/DDBJ databases">
        <authorList>
            <person name="Li C."/>
            <person name="Zhao J."/>
        </authorList>
    </citation>
    <scope>NUCLEOTIDE SEQUENCE [LARGE SCALE GENOMIC DNA]</scope>
    <source>
        <strain evidence="2 3">NEAU-DD11</strain>
    </source>
</reference>
<dbReference type="Proteomes" id="UP000443353">
    <property type="component" value="Unassembled WGS sequence"/>
</dbReference>
<evidence type="ECO:0000313" key="3">
    <source>
        <dbReference type="Proteomes" id="UP000443353"/>
    </source>
</evidence>
<feature type="signal peptide" evidence="1">
    <location>
        <begin position="1"/>
        <end position="24"/>
    </location>
</feature>
<dbReference type="SUPFAM" id="SSF53850">
    <property type="entry name" value="Periplasmic binding protein-like II"/>
    <property type="match status" value="1"/>
</dbReference>
<dbReference type="RefSeq" id="WP_160407828.1">
    <property type="nucleotide sequence ID" value="NZ_WSES01000002.1"/>
</dbReference>
<proteinExistence type="predicted"/>
<keyword evidence="1" id="KW-0732">Signal</keyword>
<feature type="chain" id="PRO_5031547106" description="Phosphate ABC transporter substrate-binding protein" evidence="1">
    <location>
        <begin position="25"/>
        <end position="136"/>
    </location>
</feature>